<dbReference type="EMBL" id="PP511641">
    <property type="protein sequence ID" value="XCD06157.1"/>
    <property type="molecule type" value="Genomic_DNA"/>
</dbReference>
<dbReference type="EMBL" id="PP511516">
    <property type="protein sequence ID" value="XCD04860.1"/>
    <property type="molecule type" value="Genomic_DNA"/>
</dbReference>
<protein>
    <submittedName>
        <fullName evidence="2">Replication initiator protein</fullName>
    </submittedName>
</protein>
<feature type="domain" description="Replication-associated protein ORF2/G2P" evidence="1">
    <location>
        <begin position="69"/>
        <end position="184"/>
    </location>
</feature>
<reference evidence="2" key="1">
    <citation type="submission" date="2024-03" db="EMBL/GenBank/DDBJ databases">
        <title>Diverse circular DNA viruses in blood, oral, and fecal samples of captive lemurs.</title>
        <authorList>
            <person name="Paietta E.N."/>
            <person name="Kraberger S."/>
            <person name="Lund M.C."/>
            <person name="Custer J.M."/>
            <person name="Vargas K.M."/>
            <person name="Ehmke E.E."/>
            <person name="Yoder A.D."/>
            <person name="Varsani A."/>
        </authorList>
    </citation>
    <scope>NUCLEOTIDE SEQUENCE</scope>
    <source>
        <strain evidence="2">Duke_24FF_1321</strain>
        <strain evidence="3">Duke_25FF_1364</strain>
    </source>
</reference>
<evidence type="ECO:0000313" key="3">
    <source>
        <dbReference type="EMBL" id="XCD06157.1"/>
    </source>
</evidence>
<organism evidence="2">
    <name type="scientific">Dulem virus 93</name>
    <dbReference type="NCBI Taxonomy" id="3145804"/>
    <lineage>
        <taxon>Viruses</taxon>
        <taxon>Monodnaviria</taxon>
        <taxon>Sangervirae</taxon>
        <taxon>Phixviricota</taxon>
        <taxon>Malgrandaviricetes</taxon>
        <taxon>Petitvirales</taxon>
        <taxon>Microviridae</taxon>
        <taxon>Microvirus</taxon>
    </lineage>
</organism>
<name>A0AAU8AZJ1_9VIRU</name>
<sequence>MCLNPKLAGLQESFSVDGELVKKVTFRIGDEEIVKSIRIPCRSCVECVLGYSNQWATRVAAEASCHRENCFITLTYNDENLPKDNQVAVREVQLFLKRLRKSLGKKRIRYFACGEYGEKGGRPHYHVIIFGHSFSDRYFLKFDKRKNPIYRSPSLEKLWTKGFSSVGEVNRDSARYAAKYMQKFMPVGDRKPAFTLQSRKPAIGYVYAIKHYDEIVKTCGVYQEGKKRSLPAVFKRWYKREGLNIAPIEAAMALRAFPPAREEELVARRLNFVNKFGFWRKNRKGELISDVYNI</sequence>
<proteinExistence type="predicted"/>
<evidence type="ECO:0000259" key="1">
    <source>
        <dbReference type="Pfam" id="PF23343"/>
    </source>
</evidence>
<dbReference type="InterPro" id="IPR056906">
    <property type="entry name" value="ORF2/G2P_dom"/>
</dbReference>
<evidence type="ECO:0000313" key="2">
    <source>
        <dbReference type="EMBL" id="XCD04860.1"/>
    </source>
</evidence>
<accession>A0AAU8AZJ1</accession>
<dbReference type="Pfam" id="PF23343">
    <property type="entry name" value="REP_ORF2-G2P"/>
    <property type="match status" value="1"/>
</dbReference>